<dbReference type="VEuPathDB" id="CryptoDB:Vbra_18551"/>
<dbReference type="AlphaFoldDB" id="A0A0G4GS28"/>
<protein>
    <submittedName>
        <fullName evidence="3">Uncharacterized protein</fullName>
    </submittedName>
</protein>
<proteinExistence type="predicted"/>
<gene>
    <name evidence="3" type="ORF">Vbra_18551</name>
</gene>
<keyword evidence="2" id="KW-0812">Transmembrane</keyword>
<dbReference type="Proteomes" id="UP000041254">
    <property type="component" value="Unassembled WGS sequence"/>
</dbReference>
<keyword evidence="2" id="KW-0472">Membrane</keyword>
<feature type="compositionally biased region" description="Low complexity" evidence="1">
    <location>
        <begin position="74"/>
        <end position="89"/>
    </location>
</feature>
<keyword evidence="2" id="KW-1133">Transmembrane helix</keyword>
<keyword evidence="4" id="KW-1185">Reference proteome</keyword>
<accession>A0A0G4GS28</accession>
<feature type="transmembrane region" description="Helical" evidence="2">
    <location>
        <begin position="16"/>
        <end position="34"/>
    </location>
</feature>
<evidence type="ECO:0000313" key="4">
    <source>
        <dbReference type="Proteomes" id="UP000041254"/>
    </source>
</evidence>
<name>A0A0G4GS28_VITBC</name>
<evidence type="ECO:0000256" key="2">
    <source>
        <dbReference type="SAM" id="Phobius"/>
    </source>
</evidence>
<dbReference type="EMBL" id="CDMY01000781">
    <property type="protein sequence ID" value="CEM33417.1"/>
    <property type="molecule type" value="Genomic_DNA"/>
</dbReference>
<evidence type="ECO:0000256" key="1">
    <source>
        <dbReference type="SAM" id="MobiDB-lite"/>
    </source>
</evidence>
<organism evidence="3 4">
    <name type="scientific">Vitrella brassicaformis (strain CCMP3155)</name>
    <dbReference type="NCBI Taxonomy" id="1169540"/>
    <lineage>
        <taxon>Eukaryota</taxon>
        <taxon>Sar</taxon>
        <taxon>Alveolata</taxon>
        <taxon>Colpodellida</taxon>
        <taxon>Vitrellaceae</taxon>
        <taxon>Vitrella</taxon>
    </lineage>
</organism>
<feature type="region of interest" description="Disordered" evidence="1">
    <location>
        <begin position="43"/>
        <end position="142"/>
    </location>
</feature>
<sequence length="142" mass="15507">MRSSRGILKTARIARVIWPIGIGAVVFLIIALVCRNRGRRLRRRRNPNQGAAAATIEPMEMTSAHQQDGRYDAYSTSPGAYYGPYPSAPQVDTFNNHPYGPDGQPAAVYGSSEQAPHGGGGSSYNDNYTDPYGYRRDAPPAY</sequence>
<feature type="compositionally biased region" description="Basic and acidic residues" evidence="1">
    <location>
        <begin position="133"/>
        <end position="142"/>
    </location>
</feature>
<evidence type="ECO:0000313" key="3">
    <source>
        <dbReference type="EMBL" id="CEM33417.1"/>
    </source>
</evidence>
<reference evidence="3 4" key="1">
    <citation type="submission" date="2014-11" db="EMBL/GenBank/DDBJ databases">
        <authorList>
            <person name="Zhu J."/>
            <person name="Qi W."/>
            <person name="Song R."/>
        </authorList>
    </citation>
    <scope>NUCLEOTIDE SEQUENCE [LARGE SCALE GENOMIC DNA]</scope>
</reference>
<dbReference type="InParanoid" id="A0A0G4GS28"/>